<dbReference type="InterPro" id="IPR003540">
    <property type="entry name" value="ADP-ribosyltransferase"/>
</dbReference>
<name>A0ABW3PEU9_9LACO</name>
<evidence type="ECO:0000313" key="3">
    <source>
        <dbReference type="EMBL" id="MFD1124713.1"/>
    </source>
</evidence>
<feature type="domain" description="ADP ribosyltransferase" evidence="2">
    <location>
        <begin position="139"/>
        <end position="299"/>
    </location>
</feature>
<gene>
    <name evidence="3" type="ORF">ACFQ22_04955</name>
</gene>
<dbReference type="Gene3D" id="3.90.176.10">
    <property type="entry name" value="Toxin ADP-ribosyltransferase, Chain A, domain 1"/>
    <property type="match status" value="1"/>
</dbReference>
<feature type="signal peptide" evidence="1">
    <location>
        <begin position="1"/>
        <end position="25"/>
    </location>
</feature>
<evidence type="ECO:0000313" key="4">
    <source>
        <dbReference type="Proteomes" id="UP001597156"/>
    </source>
</evidence>
<evidence type="ECO:0000256" key="1">
    <source>
        <dbReference type="SAM" id="SignalP"/>
    </source>
</evidence>
<keyword evidence="1" id="KW-0732">Signal</keyword>
<dbReference type="PROSITE" id="PS51996">
    <property type="entry name" value="TR_MART"/>
    <property type="match status" value="1"/>
</dbReference>
<dbReference type="Pfam" id="PF03496">
    <property type="entry name" value="ADPrib_exo_Tox"/>
    <property type="match status" value="1"/>
</dbReference>
<accession>A0ABW3PEU9</accession>
<dbReference type="Proteomes" id="UP001597156">
    <property type="component" value="Unassembled WGS sequence"/>
</dbReference>
<reference evidence="4" key="1">
    <citation type="journal article" date="2019" name="Int. J. Syst. Evol. Microbiol.">
        <title>The Global Catalogue of Microorganisms (GCM) 10K type strain sequencing project: providing services to taxonomists for standard genome sequencing and annotation.</title>
        <authorList>
            <consortium name="The Broad Institute Genomics Platform"/>
            <consortium name="The Broad Institute Genome Sequencing Center for Infectious Disease"/>
            <person name="Wu L."/>
            <person name="Ma J."/>
        </authorList>
    </citation>
    <scope>NUCLEOTIDE SEQUENCE [LARGE SCALE GENOMIC DNA]</scope>
    <source>
        <strain evidence="4">CCUG 71848</strain>
    </source>
</reference>
<proteinExistence type="predicted"/>
<dbReference type="RefSeq" id="WP_121978953.1">
    <property type="nucleotide sequence ID" value="NZ_JBHTLH010000014.1"/>
</dbReference>
<evidence type="ECO:0000259" key="2">
    <source>
        <dbReference type="Pfam" id="PF03496"/>
    </source>
</evidence>
<dbReference type="EMBL" id="JBHTLH010000014">
    <property type="protein sequence ID" value="MFD1124713.1"/>
    <property type="molecule type" value="Genomic_DNA"/>
</dbReference>
<keyword evidence="4" id="KW-1185">Reference proteome</keyword>
<dbReference type="SUPFAM" id="SSF56399">
    <property type="entry name" value="ADP-ribosylation"/>
    <property type="match status" value="1"/>
</dbReference>
<protein>
    <submittedName>
        <fullName evidence="3">ADP-ribosyltransferase</fullName>
    </submittedName>
</protein>
<comment type="caution">
    <text evidence="3">The sequence shown here is derived from an EMBL/GenBank/DDBJ whole genome shotgun (WGS) entry which is preliminary data.</text>
</comment>
<feature type="chain" id="PRO_5046518833" evidence="1">
    <location>
        <begin position="26"/>
        <end position="328"/>
    </location>
</feature>
<sequence length="328" mass="36024">MIRVKQLILLAALVIGGIMPVSVQAQSIKKEVQGNRTIYVKTDYTAHAVNAGHQQLVTKKPVNLAEMANGHVDEQHHLTVPKNTVLTVKDTLTSHSGYVVTLTGNRNQFAIINPSQSVYSTKGSRNTTQKTKELKVAGKKWAKGLSHSQVKAIRYYTNNGYHQINTALREPNKKASAKVNASIKAINASLQSFKLTQPVTIYRGISKEGLAKSLGGKTLRLGRQYQDPAYSSCTLSQMTALGFSPQHVVLKINLPIGHHGAYIDPVSTNVGEKEYLLASHTELIVTKIQNAKSIVHTVTTTKQKGKKAQRQVSNVKTNYRLVTLNLKQ</sequence>
<organism evidence="3 4">
    <name type="scientific">Lentilactobacillus raoultii</name>
    <dbReference type="NCBI Taxonomy" id="1987503"/>
    <lineage>
        <taxon>Bacteria</taxon>
        <taxon>Bacillati</taxon>
        <taxon>Bacillota</taxon>
        <taxon>Bacilli</taxon>
        <taxon>Lactobacillales</taxon>
        <taxon>Lactobacillaceae</taxon>
        <taxon>Lentilactobacillus</taxon>
    </lineage>
</organism>